<proteinExistence type="predicted"/>
<evidence type="ECO:0000256" key="1">
    <source>
        <dbReference type="SAM" id="MobiDB-lite"/>
    </source>
</evidence>
<dbReference type="RefSeq" id="WP_197453820.1">
    <property type="nucleotide sequence ID" value="NZ_CP036271.1"/>
</dbReference>
<dbReference type="InterPro" id="IPR032710">
    <property type="entry name" value="NTF2-like_dom_sf"/>
</dbReference>
<feature type="signal peptide" evidence="2">
    <location>
        <begin position="1"/>
        <end position="22"/>
    </location>
</feature>
<dbReference type="InterPro" id="IPR027843">
    <property type="entry name" value="DUF4440"/>
</dbReference>
<dbReference type="KEGG" id="ccos:Pan44_07490"/>
<accession>A0A517S9C4</accession>
<evidence type="ECO:0000259" key="3">
    <source>
        <dbReference type="Pfam" id="PF14534"/>
    </source>
</evidence>
<keyword evidence="2" id="KW-0732">Signal</keyword>
<gene>
    <name evidence="4" type="ORF">Pan44_07490</name>
</gene>
<dbReference type="InParanoid" id="A0A517S9C4"/>
<sequence precursor="true">MSVRFTWAICLLLILGPVTAFAKEPDTDAIAKVVSDSVAAYQKAFASNDAKAIGALFTPEAEYVDEDGVVFHGREAIEAEFAAQMAGRPKGETSIEITSIRPIAATAIIEEGVSTFTPENDGAISHSRYVATHLRQPDGAWLIASIRELDAPPPVPHERLKALAWLLGRWRQESGGSLVDTEWKWTDNGNYLISEFSVKEADGESMNGTHRIGWDAERGQFRSWIFGADGGSADGWWTPTDDSWSVQLNGVDTTGGRMSAVVRYERDGNDALVISQEQRTAGGAPLPSFSNRVVRQPPSPATRITTR</sequence>
<dbReference type="InterPro" id="IPR011944">
    <property type="entry name" value="Steroid_delta5-4_isomerase"/>
</dbReference>
<evidence type="ECO:0000256" key="2">
    <source>
        <dbReference type="SAM" id="SignalP"/>
    </source>
</evidence>
<name>A0A517S9C4_9PLAN</name>
<organism evidence="4 5">
    <name type="scientific">Caulifigura coniformis</name>
    <dbReference type="NCBI Taxonomy" id="2527983"/>
    <lineage>
        <taxon>Bacteria</taxon>
        <taxon>Pseudomonadati</taxon>
        <taxon>Planctomycetota</taxon>
        <taxon>Planctomycetia</taxon>
        <taxon>Planctomycetales</taxon>
        <taxon>Planctomycetaceae</taxon>
        <taxon>Caulifigura</taxon>
    </lineage>
</organism>
<evidence type="ECO:0000313" key="4">
    <source>
        <dbReference type="EMBL" id="QDT52737.1"/>
    </source>
</evidence>
<evidence type="ECO:0000313" key="5">
    <source>
        <dbReference type="Proteomes" id="UP000315700"/>
    </source>
</evidence>
<dbReference type="EMBL" id="CP036271">
    <property type="protein sequence ID" value="QDT52737.1"/>
    <property type="molecule type" value="Genomic_DNA"/>
</dbReference>
<reference evidence="4 5" key="1">
    <citation type="submission" date="2019-02" db="EMBL/GenBank/DDBJ databases">
        <title>Deep-cultivation of Planctomycetes and their phenomic and genomic characterization uncovers novel biology.</title>
        <authorList>
            <person name="Wiegand S."/>
            <person name="Jogler M."/>
            <person name="Boedeker C."/>
            <person name="Pinto D."/>
            <person name="Vollmers J."/>
            <person name="Rivas-Marin E."/>
            <person name="Kohn T."/>
            <person name="Peeters S.H."/>
            <person name="Heuer A."/>
            <person name="Rast P."/>
            <person name="Oberbeckmann S."/>
            <person name="Bunk B."/>
            <person name="Jeske O."/>
            <person name="Meyerdierks A."/>
            <person name="Storesund J.E."/>
            <person name="Kallscheuer N."/>
            <person name="Luecker S."/>
            <person name="Lage O.M."/>
            <person name="Pohl T."/>
            <person name="Merkel B.J."/>
            <person name="Hornburger P."/>
            <person name="Mueller R.-W."/>
            <person name="Bruemmer F."/>
            <person name="Labrenz M."/>
            <person name="Spormann A.M."/>
            <person name="Op den Camp H."/>
            <person name="Overmann J."/>
            <person name="Amann R."/>
            <person name="Jetten M.S.M."/>
            <person name="Mascher T."/>
            <person name="Medema M.H."/>
            <person name="Devos D.P."/>
            <person name="Kaster A.-K."/>
            <person name="Ovreas L."/>
            <person name="Rohde M."/>
            <person name="Galperin M.Y."/>
            <person name="Jogler C."/>
        </authorList>
    </citation>
    <scope>NUCLEOTIDE SEQUENCE [LARGE SCALE GENOMIC DNA]</scope>
    <source>
        <strain evidence="4 5">Pan44</strain>
    </source>
</reference>
<protein>
    <submittedName>
        <fullName evidence="4">SnoaL-like domain protein</fullName>
    </submittedName>
</protein>
<dbReference type="SUPFAM" id="SSF54427">
    <property type="entry name" value="NTF2-like"/>
    <property type="match status" value="1"/>
</dbReference>
<feature type="chain" id="PRO_5021886040" evidence="2">
    <location>
        <begin position="23"/>
        <end position="307"/>
    </location>
</feature>
<dbReference type="Proteomes" id="UP000315700">
    <property type="component" value="Chromosome"/>
</dbReference>
<dbReference type="AlphaFoldDB" id="A0A517S9C4"/>
<feature type="region of interest" description="Disordered" evidence="1">
    <location>
        <begin position="281"/>
        <end position="307"/>
    </location>
</feature>
<keyword evidence="5" id="KW-1185">Reference proteome</keyword>
<feature type="domain" description="DUF4440" evidence="3">
    <location>
        <begin position="37"/>
        <end position="143"/>
    </location>
</feature>
<dbReference type="Pfam" id="PF14534">
    <property type="entry name" value="DUF4440"/>
    <property type="match status" value="1"/>
</dbReference>
<dbReference type="Gene3D" id="3.10.450.50">
    <property type="match status" value="1"/>
</dbReference>
<dbReference type="NCBIfam" id="TIGR02246">
    <property type="entry name" value="SgcJ/EcaC family oxidoreductase"/>
    <property type="match status" value="1"/>
</dbReference>